<dbReference type="AlphaFoldDB" id="A0A9P4QFL1"/>
<keyword evidence="3" id="KW-1185">Reference proteome</keyword>
<evidence type="ECO:0000313" key="2">
    <source>
        <dbReference type="EMBL" id="KAF2726393.1"/>
    </source>
</evidence>
<evidence type="ECO:0000256" key="1">
    <source>
        <dbReference type="SAM" id="SignalP"/>
    </source>
</evidence>
<proteinExistence type="predicted"/>
<name>A0A9P4QFL1_9PLEO</name>
<keyword evidence="1" id="KW-0732">Signal</keyword>
<dbReference type="Proteomes" id="UP000799444">
    <property type="component" value="Unassembled WGS sequence"/>
</dbReference>
<accession>A0A9P4QFL1</accession>
<reference evidence="2" key="1">
    <citation type="journal article" date="2020" name="Stud. Mycol.">
        <title>101 Dothideomycetes genomes: a test case for predicting lifestyles and emergence of pathogens.</title>
        <authorList>
            <person name="Haridas S."/>
            <person name="Albert R."/>
            <person name="Binder M."/>
            <person name="Bloem J."/>
            <person name="Labutti K."/>
            <person name="Salamov A."/>
            <person name="Andreopoulos B."/>
            <person name="Baker S."/>
            <person name="Barry K."/>
            <person name="Bills G."/>
            <person name="Bluhm B."/>
            <person name="Cannon C."/>
            <person name="Castanera R."/>
            <person name="Culley D."/>
            <person name="Daum C."/>
            <person name="Ezra D."/>
            <person name="Gonzalez J."/>
            <person name="Henrissat B."/>
            <person name="Kuo A."/>
            <person name="Liang C."/>
            <person name="Lipzen A."/>
            <person name="Lutzoni F."/>
            <person name="Magnuson J."/>
            <person name="Mondo S."/>
            <person name="Nolan M."/>
            <person name="Ohm R."/>
            <person name="Pangilinan J."/>
            <person name="Park H.-J."/>
            <person name="Ramirez L."/>
            <person name="Alfaro M."/>
            <person name="Sun H."/>
            <person name="Tritt A."/>
            <person name="Yoshinaga Y."/>
            <person name="Zwiers L.-H."/>
            <person name="Turgeon B."/>
            <person name="Goodwin S."/>
            <person name="Spatafora J."/>
            <person name="Crous P."/>
            <person name="Grigoriev I."/>
        </authorList>
    </citation>
    <scope>NUCLEOTIDE SEQUENCE</scope>
    <source>
        <strain evidence="2">CBS 125425</strain>
    </source>
</reference>
<feature type="chain" id="PRO_5040131041" description="Secreted protein" evidence="1">
    <location>
        <begin position="19"/>
        <end position="77"/>
    </location>
</feature>
<feature type="signal peptide" evidence="1">
    <location>
        <begin position="1"/>
        <end position="18"/>
    </location>
</feature>
<organism evidence="2 3">
    <name type="scientific">Polyplosphaeria fusca</name>
    <dbReference type="NCBI Taxonomy" id="682080"/>
    <lineage>
        <taxon>Eukaryota</taxon>
        <taxon>Fungi</taxon>
        <taxon>Dikarya</taxon>
        <taxon>Ascomycota</taxon>
        <taxon>Pezizomycotina</taxon>
        <taxon>Dothideomycetes</taxon>
        <taxon>Pleosporomycetidae</taxon>
        <taxon>Pleosporales</taxon>
        <taxon>Tetraplosphaeriaceae</taxon>
        <taxon>Polyplosphaeria</taxon>
    </lineage>
</organism>
<sequence>MLQLFIHLFVLAIRYSNHLRCLGYYDLGRGRGLPGQPVVYEIYQDHTTGPSTRLHRVVDPHGTTHQIHPVDDIYGYP</sequence>
<dbReference type="EMBL" id="ML996553">
    <property type="protein sequence ID" value="KAF2726393.1"/>
    <property type="molecule type" value="Genomic_DNA"/>
</dbReference>
<evidence type="ECO:0008006" key="4">
    <source>
        <dbReference type="Google" id="ProtNLM"/>
    </source>
</evidence>
<gene>
    <name evidence="2" type="ORF">EJ04DRAFT_571337</name>
</gene>
<evidence type="ECO:0000313" key="3">
    <source>
        <dbReference type="Proteomes" id="UP000799444"/>
    </source>
</evidence>
<comment type="caution">
    <text evidence="2">The sequence shown here is derived from an EMBL/GenBank/DDBJ whole genome shotgun (WGS) entry which is preliminary data.</text>
</comment>
<protein>
    <recommendedName>
        <fullName evidence="4">Secreted protein</fullName>
    </recommendedName>
</protein>